<gene>
    <name evidence="1" type="ORF">RSOLAG1IB_02052</name>
</gene>
<dbReference type="EMBL" id="LN679102">
    <property type="protein sequence ID" value="CEL57313.1"/>
    <property type="molecule type" value="Genomic_DNA"/>
</dbReference>
<dbReference type="OrthoDB" id="3251070at2759"/>
<protein>
    <submittedName>
        <fullName evidence="1">Uncharacterized protein</fullName>
    </submittedName>
</protein>
<dbReference type="AlphaFoldDB" id="A0A0B7FM71"/>
<name>A0A0B7FM71_THACB</name>
<keyword evidence="2" id="KW-1185">Reference proteome</keyword>
<proteinExistence type="predicted"/>
<evidence type="ECO:0000313" key="2">
    <source>
        <dbReference type="Proteomes" id="UP000059188"/>
    </source>
</evidence>
<sequence length="417" mass="47340">MSSWATRRLERPIATLPPLDAEHKPNLEFCLEEKASSAGTAISKISIHPQPASNGFLSLPTELLSQIMSHFAEIRDEHLMMSTYYIGSGSNSEDLLARFSTLRALSQLSNLSRHIFLPLLWERFQACLTPKPGWQWHSYIGHALERRCKGLLESMHLWPHVKVVTVTISEFKSSQVIPPFVQLLSKLPNVHTLEVLYVTTNIPSRRFFEYYFTGWSFPSIKKAVLPAYARDILRCCPNVKEITCNRDLGGSGELVDTLARIRCSKLEVIRGFTIGPVLLKRLSKTSPSLRCVRIDGRVFTRKNPTEDKLQLSAYSTLLSLREIEIECFDDNDLELSVKRAINVLRICAESKLATTNRHLQKNANSTSSAVVNYKSVDDRPRLVRVLRYTYKPVYGRTPSDFVPVKVEEFPVKTKSSS</sequence>
<evidence type="ECO:0000313" key="1">
    <source>
        <dbReference type="EMBL" id="CEL57313.1"/>
    </source>
</evidence>
<reference evidence="1 2" key="1">
    <citation type="submission" date="2014-11" db="EMBL/GenBank/DDBJ databases">
        <authorList>
            <person name="Wibberg Daniel"/>
        </authorList>
    </citation>
    <scope>NUCLEOTIDE SEQUENCE [LARGE SCALE GENOMIC DNA]</scope>
    <source>
        <strain evidence="1">Rhizoctonia solani AG1-IB 7/3/14</strain>
    </source>
</reference>
<accession>A0A0B7FM71</accession>
<dbReference type="Proteomes" id="UP000059188">
    <property type="component" value="Unassembled WGS sequence"/>
</dbReference>
<organism evidence="1 2">
    <name type="scientific">Thanatephorus cucumeris (strain AG1-IB / isolate 7/3/14)</name>
    <name type="common">Lettuce bottom rot fungus</name>
    <name type="synonym">Rhizoctonia solani</name>
    <dbReference type="NCBI Taxonomy" id="1108050"/>
    <lineage>
        <taxon>Eukaryota</taxon>
        <taxon>Fungi</taxon>
        <taxon>Dikarya</taxon>
        <taxon>Basidiomycota</taxon>
        <taxon>Agaricomycotina</taxon>
        <taxon>Agaricomycetes</taxon>
        <taxon>Cantharellales</taxon>
        <taxon>Ceratobasidiaceae</taxon>
        <taxon>Rhizoctonia</taxon>
        <taxon>Rhizoctonia solani AG-1</taxon>
    </lineage>
</organism>